<reference evidence="3 4" key="1">
    <citation type="submission" date="2023-01" db="EMBL/GenBank/DDBJ databases">
        <title>Characterization of estradiol degrading bacteria Microbacterium sp. MZT7 and reveal degrading genes through genome analysis.</title>
        <authorList>
            <person name="Hao P."/>
            <person name="Gao Y."/>
        </authorList>
    </citation>
    <scope>NUCLEOTIDE SEQUENCE [LARGE SCALE GENOMIC DNA]</scope>
    <source>
        <strain evidence="3 4">MZT7</strain>
    </source>
</reference>
<name>A0ABY3RYP2_9MICO</name>
<dbReference type="PIRSF" id="PIRSF016184">
    <property type="entry name" value="PhzC_PhzF"/>
    <property type="match status" value="1"/>
</dbReference>
<dbReference type="RefSeq" id="WP_231821353.1">
    <property type="nucleotide sequence ID" value="NZ_CP082781.1"/>
</dbReference>
<dbReference type="EMBL" id="CP082781">
    <property type="protein sequence ID" value="UGS28205.1"/>
    <property type="molecule type" value="Genomic_DNA"/>
</dbReference>
<evidence type="ECO:0000313" key="4">
    <source>
        <dbReference type="Proteomes" id="UP001199642"/>
    </source>
</evidence>
<dbReference type="PANTHER" id="PTHR13774:SF39">
    <property type="entry name" value="BIOSYNTHESIS PROTEIN, PUTATIVE-RELATED"/>
    <property type="match status" value="1"/>
</dbReference>
<keyword evidence="4" id="KW-1185">Reference proteome</keyword>
<dbReference type="Pfam" id="PF02567">
    <property type="entry name" value="PhzC-PhzF"/>
    <property type="match status" value="1"/>
</dbReference>
<dbReference type="NCBIfam" id="TIGR00654">
    <property type="entry name" value="PhzF_family"/>
    <property type="match status" value="1"/>
</dbReference>
<evidence type="ECO:0000313" key="3">
    <source>
        <dbReference type="EMBL" id="UGS28205.1"/>
    </source>
</evidence>
<gene>
    <name evidence="3" type="ORF">K8F61_08635</name>
</gene>
<dbReference type="Proteomes" id="UP001199642">
    <property type="component" value="Chromosome"/>
</dbReference>
<dbReference type="PANTHER" id="PTHR13774">
    <property type="entry name" value="PHENAZINE BIOSYNTHESIS PROTEIN"/>
    <property type="match status" value="1"/>
</dbReference>
<keyword evidence="2" id="KW-0413">Isomerase</keyword>
<dbReference type="InterPro" id="IPR003719">
    <property type="entry name" value="Phenazine_PhzF-like"/>
</dbReference>
<organism evidence="3 4">
    <name type="scientific">Microbacterium resistens</name>
    <dbReference type="NCBI Taxonomy" id="156977"/>
    <lineage>
        <taxon>Bacteria</taxon>
        <taxon>Bacillati</taxon>
        <taxon>Actinomycetota</taxon>
        <taxon>Actinomycetes</taxon>
        <taxon>Micrococcales</taxon>
        <taxon>Microbacteriaceae</taxon>
        <taxon>Microbacterium</taxon>
    </lineage>
</organism>
<dbReference type="SUPFAM" id="SSF54506">
    <property type="entry name" value="Diaminopimelate epimerase-like"/>
    <property type="match status" value="1"/>
</dbReference>
<sequence>MPDASSSPEILRYAAFAASPDGGNPAGVVLDASGLDDTEMLRIAADLGYPETAFVHGGDAAARRFSLRYWSPGAEVPFCGHATVATAVALAERIGPGEMVFETRAGEIALTATGSGDALTVSFTSVPPEVREIDPALRARLLDVLGLVPDDLDPRFPVREAFAGNWHPVLVLTDRELFHQFRFSPAELAALMAETDWTGTVTVLHAQGERDYLARNLFPVGRITEDPATGSAAASTGAYLREVGRAQAGDVLRIHQGAHVGRPSLLTVTVPAAGGIVVSGGATRLP</sequence>
<protein>
    <submittedName>
        <fullName evidence="3">PhzF family phenazine biosynthesis protein</fullName>
    </submittedName>
</protein>
<proteinExistence type="inferred from homology"/>
<evidence type="ECO:0000256" key="2">
    <source>
        <dbReference type="ARBA" id="ARBA00023235"/>
    </source>
</evidence>
<comment type="similarity">
    <text evidence="1">Belongs to the PhzF family.</text>
</comment>
<dbReference type="Gene3D" id="3.10.310.10">
    <property type="entry name" value="Diaminopimelate Epimerase, Chain A, domain 1"/>
    <property type="match status" value="2"/>
</dbReference>
<evidence type="ECO:0000256" key="1">
    <source>
        <dbReference type="ARBA" id="ARBA00008270"/>
    </source>
</evidence>
<accession>A0ABY3RYP2</accession>